<dbReference type="AlphaFoldDB" id="A0A4R6Y8H8"/>
<evidence type="ECO:0000313" key="2">
    <source>
        <dbReference type="EMBL" id="TDR31697.1"/>
    </source>
</evidence>
<evidence type="ECO:0000313" key="3">
    <source>
        <dbReference type="Proteomes" id="UP000294480"/>
    </source>
</evidence>
<keyword evidence="3" id="KW-1185">Reference proteome</keyword>
<reference evidence="2 3" key="1">
    <citation type="submission" date="2019-03" db="EMBL/GenBank/DDBJ databases">
        <title>Genomic Encyclopedia of Type Strains, Phase IV (KMG-IV): sequencing the most valuable type-strain genomes for metagenomic binning, comparative biology and taxonomic classification.</title>
        <authorList>
            <person name="Goeker M."/>
        </authorList>
    </citation>
    <scope>NUCLEOTIDE SEQUENCE [LARGE SCALE GENOMIC DNA]</scope>
    <source>
        <strain evidence="2 3">DSM 102852</strain>
    </source>
</reference>
<dbReference type="Pfam" id="PF04519">
    <property type="entry name" value="Bactofilin"/>
    <property type="match status" value="1"/>
</dbReference>
<dbReference type="PANTHER" id="PTHR35024:SF4">
    <property type="entry name" value="POLYMER-FORMING CYTOSKELETAL PROTEIN"/>
    <property type="match status" value="1"/>
</dbReference>
<dbReference type="RefSeq" id="WP_133619782.1">
    <property type="nucleotide sequence ID" value="NZ_SNZE01000008.1"/>
</dbReference>
<sequence length="129" mass="13851">MFSKKDVQENTSRTYTTVIGEDCTINGHVDTKAYIKIDGQILGNLSANGGVVLGEKGYIKGDINSNEVTVYGRVDGHVHANSLQLKNSSTIVGNIETKTLQIDPGAVYQGNVTMHVKTDNPTEPVNSNS</sequence>
<dbReference type="OrthoDB" id="9006714at2"/>
<protein>
    <submittedName>
        <fullName evidence="2">Cytoskeletal protein CcmA (Bactofilin family)</fullName>
    </submittedName>
</protein>
<gene>
    <name evidence="2" type="ORF">DFR44_10880</name>
</gene>
<proteinExistence type="inferred from homology"/>
<comment type="caution">
    <text evidence="2">The sequence shown here is derived from an EMBL/GenBank/DDBJ whole genome shotgun (WGS) entry which is preliminary data.</text>
</comment>
<dbReference type="EMBL" id="SNZE01000008">
    <property type="protein sequence ID" value="TDR31697.1"/>
    <property type="molecule type" value="Genomic_DNA"/>
</dbReference>
<organism evidence="2 3">
    <name type="scientific">Hydromonas duriensis</name>
    <dbReference type="NCBI Taxonomy" id="1527608"/>
    <lineage>
        <taxon>Bacteria</taxon>
        <taxon>Pseudomonadati</taxon>
        <taxon>Pseudomonadota</taxon>
        <taxon>Betaproteobacteria</taxon>
        <taxon>Burkholderiales</taxon>
        <taxon>Burkholderiaceae</taxon>
        <taxon>Hydromonas</taxon>
    </lineage>
</organism>
<comment type="similarity">
    <text evidence="1">Belongs to the bactofilin family.</text>
</comment>
<accession>A0A4R6Y8H8</accession>
<evidence type="ECO:0000256" key="1">
    <source>
        <dbReference type="ARBA" id="ARBA00044755"/>
    </source>
</evidence>
<dbReference type="InterPro" id="IPR007607">
    <property type="entry name" value="BacA/B"/>
</dbReference>
<name>A0A4R6Y8H8_9BURK</name>
<dbReference type="Proteomes" id="UP000294480">
    <property type="component" value="Unassembled WGS sequence"/>
</dbReference>
<dbReference type="PANTHER" id="PTHR35024">
    <property type="entry name" value="HYPOTHETICAL CYTOSOLIC PROTEIN"/>
    <property type="match status" value="1"/>
</dbReference>